<comment type="similarity">
    <text evidence="1 4">Belongs to the MinE family.</text>
</comment>
<accession>A0A917CC46</accession>
<gene>
    <name evidence="4 5" type="primary">minE</name>
    <name evidence="5" type="ORF">GCM10010960_02460</name>
</gene>
<dbReference type="NCBIfam" id="TIGR01215">
    <property type="entry name" value="minE"/>
    <property type="match status" value="1"/>
</dbReference>
<dbReference type="NCBIfam" id="NF001422">
    <property type="entry name" value="PRK00296.1"/>
    <property type="match status" value="1"/>
</dbReference>
<proteinExistence type="inferred from homology"/>
<protein>
    <recommendedName>
        <fullName evidence="2 4">Cell division topological specificity factor</fullName>
    </recommendedName>
</protein>
<keyword evidence="4 5" id="KW-0132">Cell division</keyword>
<dbReference type="Proteomes" id="UP000632858">
    <property type="component" value="Unassembled WGS sequence"/>
</dbReference>
<dbReference type="HAMAP" id="MF_00262">
    <property type="entry name" value="MinE"/>
    <property type="match status" value="1"/>
</dbReference>
<reference evidence="5" key="1">
    <citation type="journal article" date="2014" name="Int. J. Syst. Evol. Microbiol.">
        <title>Complete genome sequence of Corynebacterium casei LMG S-19264T (=DSM 44701T), isolated from a smear-ripened cheese.</title>
        <authorList>
            <consortium name="US DOE Joint Genome Institute (JGI-PGF)"/>
            <person name="Walter F."/>
            <person name="Albersmeier A."/>
            <person name="Kalinowski J."/>
            <person name="Ruckert C."/>
        </authorList>
    </citation>
    <scope>NUCLEOTIDE SEQUENCE</scope>
    <source>
        <strain evidence="5">CGMCC 1.12726</strain>
    </source>
</reference>
<evidence type="ECO:0000313" key="5">
    <source>
        <dbReference type="EMBL" id="GGF83863.1"/>
    </source>
</evidence>
<keyword evidence="4" id="KW-0131">Cell cycle</keyword>
<evidence type="ECO:0000256" key="2">
    <source>
        <dbReference type="ARBA" id="ARBA00020112"/>
    </source>
</evidence>
<dbReference type="EMBL" id="BMFO01000001">
    <property type="protein sequence ID" value="GGF83863.1"/>
    <property type="molecule type" value="Genomic_DNA"/>
</dbReference>
<dbReference type="SUPFAM" id="SSF55229">
    <property type="entry name" value="Cell division protein MinE topological specificity domain"/>
    <property type="match status" value="1"/>
</dbReference>
<dbReference type="AlphaFoldDB" id="A0A917CC46"/>
<evidence type="ECO:0000256" key="3">
    <source>
        <dbReference type="ARBA" id="ARBA00025265"/>
    </source>
</evidence>
<reference evidence="5" key="2">
    <citation type="submission" date="2020-09" db="EMBL/GenBank/DDBJ databases">
        <authorList>
            <person name="Sun Q."/>
            <person name="Zhou Y."/>
        </authorList>
    </citation>
    <scope>NUCLEOTIDE SEQUENCE</scope>
    <source>
        <strain evidence="5">CGMCC 1.12726</strain>
    </source>
</reference>
<dbReference type="GO" id="GO:0032955">
    <property type="term" value="P:regulation of division septum assembly"/>
    <property type="evidence" value="ECO:0007669"/>
    <property type="project" value="InterPro"/>
</dbReference>
<sequence>MGLLRNIIEQLEKLDSKPTSAATAKNRLQILVNQTRRDANAPDYMPRLRSELLEVIKKYVQVNEEAVKVNFEKDRDGIQEVLDIQIALPDKG</sequence>
<comment type="function">
    <text evidence="3 4">Prevents the cell division inhibition by proteins MinC and MinD at internal division sites while permitting inhibition at polar sites. This ensures cell division at the proper site by restricting the formation of a division septum at the midpoint of the long axis of the cell.</text>
</comment>
<dbReference type="Gene3D" id="3.30.1070.10">
    <property type="entry name" value="Cell division topological specificity factor MinE"/>
    <property type="match status" value="1"/>
</dbReference>
<dbReference type="Pfam" id="PF03776">
    <property type="entry name" value="MinE"/>
    <property type="match status" value="1"/>
</dbReference>
<evidence type="ECO:0000256" key="4">
    <source>
        <dbReference type="HAMAP-Rule" id="MF_00262"/>
    </source>
</evidence>
<keyword evidence="6" id="KW-1185">Reference proteome</keyword>
<evidence type="ECO:0000256" key="1">
    <source>
        <dbReference type="ARBA" id="ARBA00008168"/>
    </source>
</evidence>
<organism evidence="5 6">
    <name type="scientific">Arenimonas maotaiensis</name>
    <dbReference type="NCBI Taxonomy" id="1446479"/>
    <lineage>
        <taxon>Bacteria</taxon>
        <taxon>Pseudomonadati</taxon>
        <taxon>Pseudomonadota</taxon>
        <taxon>Gammaproteobacteria</taxon>
        <taxon>Lysobacterales</taxon>
        <taxon>Lysobacteraceae</taxon>
        <taxon>Arenimonas</taxon>
    </lineage>
</organism>
<evidence type="ECO:0000313" key="6">
    <source>
        <dbReference type="Proteomes" id="UP000632858"/>
    </source>
</evidence>
<dbReference type="InterPro" id="IPR036707">
    <property type="entry name" value="MinE_sf"/>
</dbReference>
<dbReference type="GO" id="GO:0051301">
    <property type="term" value="P:cell division"/>
    <property type="evidence" value="ECO:0007669"/>
    <property type="project" value="UniProtKB-KW"/>
</dbReference>
<comment type="caution">
    <text evidence="5">The sequence shown here is derived from an EMBL/GenBank/DDBJ whole genome shotgun (WGS) entry which is preliminary data.</text>
</comment>
<dbReference type="InterPro" id="IPR005527">
    <property type="entry name" value="MinE"/>
</dbReference>
<name>A0A917CC46_9GAMM</name>
<dbReference type="RefSeq" id="WP_188446916.1">
    <property type="nucleotide sequence ID" value="NZ_BMFO01000001.1"/>
</dbReference>